<evidence type="ECO:0000313" key="2">
    <source>
        <dbReference type="Proteomes" id="UP000014480"/>
    </source>
</evidence>
<accession>A0A484FMS9</accession>
<protein>
    <submittedName>
        <fullName evidence="1">Uncharacterized protein</fullName>
    </submittedName>
</protein>
<sequence>MHCSCCLPAQRFLPRLPLPTSPKRTLPTKVFKHQGTNLGVYSSSSPLNRICFLHFSSPEMLCSGGF</sequence>
<dbReference type="AlphaFoldDB" id="A0A484FMS9"/>
<reference evidence="2" key="2">
    <citation type="journal article" date="2019" name="Mol. Plant Microbe Interact.">
        <title>Genome sequence resources for four phytopathogenic fungi from the Colletotrichum orbiculare species complex.</title>
        <authorList>
            <person name="Gan P."/>
            <person name="Tsushima A."/>
            <person name="Narusaka M."/>
            <person name="Narusaka Y."/>
            <person name="Takano Y."/>
            <person name="Kubo Y."/>
            <person name="Shirasu K."/>
        </authorList>
    </citation>
    <scope>GENOME REANNOTATION</scope>
    <source>
        <strain evidence="2">104-T / ATCC 96160 / CBS 514.97 / LARS 414 / MAFF 240422</strain>
    </source>
</reference>
<comment type="caution">
    <text evidence="1">The sequence shown here is derived from an EMBL/GenBank/DDBJ whole genome shotgun (WGS) entry which is preliminary data.</text>
</comment>
<dbReference type="Proteomes" id="UP000014480">
    <property type="component" value="Unassembled WGS sequence"/>
</dbReference>
<organism evidence="1 2">
    <name type="scientific">Colletotrichum orbiculare (strain 104-T / ATCC 96160 / CBS 514.97 / LARS 414 / MAFF 240422)</name>
    <name type="common">Cucumber anthracnose fungus</name>
    <name type="synonym">Colletotrichum lagenarium</name>
    <dbReference type="NCBI Taxonomy" id="1213857"/>
    <lineage>
        <taxon>Eukaryota</taxon>
        <taxon>Fungi</taxon>
        <taxon>Dikarya</taxon>
        <taxon>Ascomycota</taxon>
        <taxon>Pezizomycotina</taxon>
        <taxon>Sordariomycetes</taxon>
        <taxon>Hypocreomycetidae</taxon>
        <taxon>Glomerellales</taxon>
        <taxon>Glomerellaceae</taxon>
        <taxon>Colletotrichum</taxon>
        <taxon>Colletotrichum orbiculare species complex</taxon>
    </lineage>
</organism>
<proteinExistence type="predicted"/>
<name>A0A484FMS9_COLOR</name>
<gene>
    <name evidence="1" type="ORF">Cob_v007469</name>
</gene>
<keyword evidence="2" id="KW-1185">Reference proteome</keyword>
<evidence type="ECO:0000313" key="1">
    <source>
        <dbReference type="EMBL" id="TDZ19273.1"/>
    </source>
</evidence>
<reference evidence="2" key="1">
    <citation type="journal article" date="2013" name="New Phytol.">
        <title>Comparative genomic and transcriptomic analyses reveal the hemibiotrophic stage shift of Colletotrichum fungi.</title>
        <authorList>
            <person name="Gan P."/>
            <person name="Ikeda K."/>
            <person name="Irieda H."/>
            <person name="Narusaka M."/>
            <person name="O'Connell R.J."/>
            <person name="Narusaka Y."/>
            <person name="Takano Y."/>
            <person name="Kubo Y."/>
            <person name="Shirasu K."/>
        </authorList>
    </citation>
    <scope>NUCLEOTIDE SEQUENCE [LARGE SCALE GENOMIC DNA]</scope>
    <source>
        <strain evidence="2">104-T / ATCC 96160 / CBS 514.97 / LARS 414 / MAFF 240422</strain>
    </source>
</reference>
<dbReference type="EMBL" id="AMCV02000020">
    <property type="protein sequence ID" value="TDZ19273.1"/>
    <property type="molecule type" value="Genomic_DNA"/>
</dbReference>